<accession>A0A198A861</accession>
<evidence type="ECO:0000256" key="4">
    <source>
        <dbReference type="ARBA" id="ARBA00023014"/>
    </source>
</evidence>
<evidence type="ECO:0000256" key="1">
    <source>
        <dbReference type="ARBA" id="ARBA00022714"/>
    </source>
</evidence>
<dbReference type="PANTHER" id="PTHR13847:SF274">
    <property type="entry name" value="RIESKE 2FE-2S IRON-SULFUR PROTEIN YHFW-RELATED"/>
    <property type="match status" value="1"/>
</dbReference>
<evidence type="ECO:0000256" key="2">
    <source>
        <dbReference type="ARBA" id="ARBA00022723"/>
    </source>
</evidence>
<dbReference type="PRINTS" id="PR00162">
    <property type="entry name" value="RIESKE"/>
</dbReference>
<dbReference type="PANTHER" id="PTHR13847">
    <property type="entry name" value="SARCOSINE DEHYDROGENASE-RELATED"/>
    <property type="match status" value="1"/>
</dbReference>
<reference evidence="7 8" key="1">
    <citation type="submission" date="2016-05" db="EMBL/GenBank/DDBJ databases">
        <title>Paenibacillus sp. 1ZS3-15 nov., isolated from the rhizosphere soil.</title>
        <authorList>
            <person name="Zhang X.X."/>
            <person name="Zhang J."/>
        </authorList>
    </citation>
    <scope>NUCLEOTIDE SEQUENCE [LARGE SCALE GENOMIC DNA]</scope>
    <source>
        <strain evidence="7 8">1ZS3-15</strain>
    </source>
</reference>
<dbReference type="RefSeq" id="WP_068666493.1">
    <property type="nucleotide sequence ID" value="NZ_LYPB01000073.1"/>
</dbReference>
<dbReference type="OrthoDB" id="9767869at2"/>
<evidence type="ECO:0000313" key="8">
    <source>
        <dbReference type="Proteomes" id="UP000078454"/>
    </source>
</evidence>
<dbReference type="InterPro" id="IPR005805">
    <property type="entry name" value="Rieske_Fe-S_prot_C"/>
</dbReference>
<dbReference type="InterPro" id="IPR006076">
    <property type="entry name" value="FAD-dep_OxRdtase"/>
</dbReference>
<dbReference type="STRING" id="1850517.A8708_02690"/>
<dbReference type="InterPro" id="IPR036922">
    <property type="entry name" value="Rieske_2Fe-2S_sf"/>
</dbReference>
<dbReference type="Gene3D" id="3.50.50.60">
    <property type="entry name" value="FAD/NAD(P)-binding domain"/>
    <property type="match status" value="1"/>
</dbReference>
<keyword evidence="5" id="KW-1015">Disulfide bond</keyword>
<keyword evidence="4" id="KW-0411">Iron-sulfur</keyword>
<dbReference type="Gene3D" id="2.102.10.10">
    <property type="entry name" value="Rieske [2Fe-2S] iron-sulphur domain"/>
    <property type="match status" value="1"/>
</dbReference>
<gene>
    <name evidence="7" type="ORF">A8708_02690</name>
</gene>
<keyword evidence="1" id="KW-0001">2Fe-2S</keyword>
<keyword evidence="3" id="KW-0408">Iron</keyword>
<dbReference type="CDD" id="cd03477">
    <property type="entry name" value="Rieske_YhfW_C"/>
    <property type="match status" value="1"/>
</dbReference>
<comment type="caution">
    <text evidence="7">The sequence shown here is derived from an EMBL/GenBank/DDBJ whole genome shotgun (WGS) entry which is preliminary data.</text>
</comment>
<sequence length="516" mass="57418">MTQHGEASTAVLPQFPQSFWLDSVDWLPQFPTLTADLKTDVVVIGAGITGITTAYLLAKRGVKVVILNAGPILQGTTGHTTAKITTQHGLIYHEFLSHFGEEKTRLYYEANQEALLLIKQTIHELGIECQLTEEDAYLYTSDDAYLQQLQDEYMAYGQMQMGGDYLETTPLPFATKAAIRLKGQARFNPVPYLIRLLQEITKLGGQIYEGTTVVGATHEQPSVVTTKQGNRVTCNYVITASHYPFNDIKGAYFTRLHAERSYVIAARTKKAYPGGMYINVEQPSRSLRAVTIHGEPAVLIGGEGHKTGQGLCTHLYYENLQKFGEDMFGLQEILYRWSAQDVFTLDKMPYIGQQFSDAPHLLMATGFRKWGMTTSMAAALLNSKIILGEKSPYEDIFTPHRFHADPSIQTFVMQNANVAKEFVAGKFDLVHKQPEELSPDEGAVVSVNGKRAGAYREPSGELHIVDTTCTHLGCEVDWNDAERTWDCPCHGSRYSFQGDVIEGPAKRALTKLSVET</sequence>
<dbReference type="GO" id="GO:0005737">
    <property type="term" value="C:cytoplasm"/>
    <property type="evidence" value="ECO:0007669"/>
    <property type="project" value="TreeGrafter"/>
</dbReference>
<name>A0A198A861_9BACL</name>
<dbReference type="FunFam" id="2.102.10.10:FF:000014">
    <property type="entry name" value="Oxidoreductase, FAD dependent"/>
    <property type="match status" value="1"/>
</dbReference>
<proteinExistence type="predicted"/>
<dbReference type="SUPFAM" id="SSF50022">
    <property type="entry name" value="ISP domain"/>
    <property type="match status" value="1"/>
</dbReference>
<keyword evidence="2" id="KW-0479">Metal-binding</keyword>
<keyword evidence="8" id="KW-1185">Reference proteome</keyword>
<evidence type="ECO:0000313" key="7">
    <source>
        <dbReference type="EMBL" id="OAS17143.1"/>
    </source>
</evidence>
<protein>
    <submittedName>
        <fullName evidence="7">(2Fe-2S)-binding protein</fullName>
    </submittedName>
</protein>
<dbReference type="Pfam" id="PF01266">
    <property type="entry name" value="DAO"/>
    <property type="match status" value="1"/>
</dbReference>
<dbReference type="SUPFAM" id="SSF51971">
    <property type="entry name" value="Nucleotide-binding domain"/>
    <property type="match status" value="1"/>
</dbReference>
<dbReference type="GO" id="GO:0051537">
    <property type="term" value="F:2 iron, 2 sulfur cluster binding"/>
    <property type="evidence" value="ECO:0007669"/>
    <property type="project" value="UniProtKB-KW"/>
</dbReference>
<dbReference type="GO" id="GO:0046872">
    <property type="term" value="F:metal ion binding"/>
    <property type="evidence" value="ECO:0007669"/>
    <property type="project" value="UniProtKB-KW"/>
</dbReference>
<dbReference type="EMBL" id="LYPB01000073">
    <property type="protein sequence ID" value="OAS17143.1"/>
    <property type="molecule type" value="Genomic_DNA"/>
</dbReference>
<dbReference type="AlphaFoldDB" id="A0A198A861"/>
<evidence type="ECO:0000256" key="5">
    <source>
        <dbReference type="ARBA" id="ARBA00023157"/>
    </source>
</evidence>
<dbReference type="Gene3D" id="3.30.9.10">
    <property type="entry name" value="D-Amino Acid Oxidase, subunit A, domain 2"/>
    <property type="match status" value="1"/>
</dbReference>
<organism evidence="7 8">
    <name type="scientific">Paenibacillus oryzisoli</name>
    <dbReference type="NCBI Taxonomy" id="1850517"/>
    <lineage>
        <taxon>Bacteria</taxon>
        <taxon>Bacillati</taxon>
        <taxon>Bacillota</taxon>
        <taxon>Bacilli</taxon>
        <taxon>Bacillales</taxon>
        <taxon>Paenibacillaceae</taxon>
        <taxon>Paenibacillus</taxon>
    </lineage>
</organism>
<dbReference type="InterPro" id="IPR036188">
    <property type="entry name" value="FAD/NAD-bd_sf"/>
</dbReference>
<dbReference type="GO" id="GO:0016020">
    <property type="term" value="C:membrane"/>
    <property type="evidence" value="ECO:0007669"/>
    <property type="project" value="InterPro"/>
</dbReference>
<evidence type="ECO:0000256" key="3">
    <source>
        <dbReference type="ARBA" id="ARBA00023004"/>
    </source>
</evidence>
<dbReference type="PROSITE" id="PS51296">
    <property type="entry name" value="RIESKE"/>
    <property type="match status" value="1"/>
</dbReference>
<evidence type="ECO:0000259" key="6">
    <source>
        <dbReference type="PROSITE" id="PS51296"/>
    </source>
</evidence>
<dbReference type="GO" id="GO:0004497">
    <property type="term" value="F:monooxygenase activity"/>
    <property type="evidence" value="ECO:0007669"/>
    <property type="project" value="UniProtKB-ARBA"/>
</dbReference>
<dbReference type="GO" id="GO:0016705">
    <property type="term" value="F:oxidoreductase activity, acting on paired donors, with incorporation or reduction of molecular oxygen"/>
    <property type="evidence" value="ECO:0007669"/>
    <property type="project" value="UniProtKB-ARBA"/>
</dbReference>
<dbReference type="Pfam" id="PF00355">
    <property type="entry name" value="Rieske"/>
    <property type="match status" value="1"/>
</dbReference>
<dbReference type="InterPro" id="IPR017941">
    <property type="entry name" value="Rieske_2Fe-2S"/>
</dbReference>
<dbReference type="InterPro" id="IPR038010">
    <property type="entry name" value="YhfW_C"/>
</dbReference>
<feature type="domain" description="Rieske" evidence="6">
    <location>
        <begin position="429"/>
        <end position="516"/>
    </location>
</feature>
<dbReference type="Proteomes" id="UP000078454">
    <property type="component" value="Unassembled WGS sequence"/>
</dbReference>